<gene>
    <name evidence="1" type="ORF">TU35_005710</name>
</gene>
<proteinExistence type="predicted"/>
<evidence type="ECO:0000313" key="1">
    <source>
        <dbReference type="EMBL" id="MFB6490728.1"/>
    </source>
</evidence>
<organism evidence="1 2">
    <name type="scientific">Thermoproteus sp. AZ2</name>
    <dbReference type="NCBI Taxonomy" id="1609232"/>
    <lineage>
        <taxon>Archaea</taxon>
        <taxon>Thermoproteota</taxon>
        <taxon>Thermoprotei</taxon>
        <taxon>Thermoproteales</taxon>
        <taxon>Thermoproteaceae</taxon>
        <taxon>Thermoproteus</taxon>
    </lineage>
</organism>
<accession>A0ACC6V1A1</accession>
<name>A0ACC6V1A1_9CREN</name>
<reference evidence="1" key="1">
    <citation type="submission" date="2024-07" db="EMBL/GenBank/DDBJ databases">
        <title>Metagenome and Metagenome-Assembled Genomes of Archaea from a hot spring from the geothermal field of Los Azufres, Mexico.</title>
        <authorList>
            <person name="Marin-Paredes R."/>
            <person name="Martinez-Romero E."/>
            <person name="Servin-Garciduenas L.E."/>
        </authorList>
    </citation>
    <scope>NUCLEOTIDE SEQUENCE</scope>
</reference>
<sequence length="390" mass="42382">MASLDKLFSASITFRDVSTDKLGELGRGVMELVGVAPYFPKPLFALHTCNRVEVYAWDVPQHVVDAILSAYREFADRVTIRRGAEAALHLLEVAAGLDSMLIGETDILGQLEEAFDEQVKKHITREPLRTIIERAIRFGKAARTHTGISRGPRGLGSLSIIYVKEHFGELSAMKIGVIGAGSVGQGLVKELKDAGASEIYVLNRTFEKASEVAAKYGARAMPLNEASVEECLKTCDVVFATAASFEPIIRSVPEGARVKAVVDLGVPGNVAPGLPVKVVRLSDLEEIAARYNKERAREVERVRAMAVAELEAVEKAVARRLVEAEIGEYMAYVQGILGEGASADVAVKKAVLPLVEALQALAERGMLEEALEVVREARRRVRPREKTSTP</sequence>
<comment type="caution">
    <text evidence="1">The sequence shown here is derived from an EMBL/GenBank/DDBJ whole genome shotgun (WGS) entry which is preliminary data.</text>
</comment>
<evidence type="ECO:0000313" key="2">
    <source>
        <dbReference type="Proteomes" id="UP000033636"/>
    </source>
</evidence>
<dbReference type="EMBL" id="JZWT02000013">
    <property type="protein sequence ID" value="MFB6490728.1"/>
    <property type="molecule type" value="Genomic_DNA"/>
</dbReference>
<protein>
    <submittedName>
        <fullName evidence="1">NAD(P)-binding domain-containing protein</fullName>
    </submittedName>
</protein>
<dbReference type="Proteomes" id="UP000033636">
    <property type="component" value="Unassembled WGS sequence"/>
</dbReference>